<reference evidence="3" key="1">
    <citation type="journal article" date="2009" name="Rice">
        <title>De Novo Next Generation Sequencing of Plant Genomes.</title>
        <authorList>
            <person name="Rounsley S."/>
            <person name="Marri P.R."/>
            <person name="Yu Y."/>
            <person name="He R."/>
            <person name="Sisneros N."/>
            <person name="Goicoechea J.L."/>
            <person name="Lee S.J."/>
            <person name="Angelova A."/>
            <person name="Kudrna D."/>
            <person name="Luo M."/>
            <person name="Affourtit J."/>
            <person name="Desany B."/>
            <person name="Knight J."/>
            <person name="Niazi F."/>
            <person name="Egholm M."/>
            <person name="Wing R.A."/>
        </authorList>
    </citation>
    <scope>NUCLEOTIDE SEQUENCE [LARGE SCALE GENOMIC DNA]</scope>
    <source>
        <strain evidence="3">cv. IRGC 105608</strain>
    </source>
</reference>
<reference evidence="3" key="2">
    <citation type="submission" date="2015-03" db="UniProtKB">
        <authorList>
            <consortium name="EnsemblPlants"/>
        </authorList>
    </citation>
    <scope>IDENTIFICATION</scope>
</reference>
<feature type="chain" id="PRO_5002273246" evidence="2">
    <location>
        <begin position="35"/>
        <end position="236"/>
    </location>
</feature>
<dbReference type="PaxDb" id="65489-OBART10G03790.1"/>
<evidence type="ECO:0000313" key="3">
    <source>
        <dbReference type="EnsemblPlants" id="OBART10G03790.1"/>
    </source>
</evidence>
<protein>
    <submittedName>
        <fullName evidence="3">Uncharacterized protein</fullName>
    </submittedName>
</protein>
<dbReference type="Proteomes" id="UP000026960">
    <property type="component" value="Chromosome 10"/>
</dbReference>
<sequence length="236" mass="26353">MSILFPSSFSLSLTSLSLSLLFLLVCTPRQLAEGRSDGSEQEGGRRLETERRQRGIEAELPLVVLKAEPQHVLPLRRWREVRSGLQRRLPLTKWSDNDELQRGALSPSYLTPDAFHQAIIDEGDLLIPLVYVWNNTTFDDSLSSRSSWLPQYPVVTAVRKGDKEHLRPKVDVATGCDIDVEIGHIEVDVLRLSSQLHHRALTLPSPPLGWSSPLTPLGRNPLPPPLGRRPPPPPLG</sequence>
<name>A0A0D3HBM5_9ORYZ</name>
<feature type="signal peptide" evidence="2">
    <location>
        <begin position="1"/>
        <end position="34"/>
    </location>
</feature>
<keyword evidence="2" id="KW-0732">Signal</keyword>
<dbReference type="EnsemblPlants" id="OBART10G03790.1">
    <property type="protein sequence ID" value="OBART10G03790.1"/>
    <property type="gene ID" value="OBART10G03790"/>
</dbReference>
<dbReference type="Gramene" id="OBART10G03790.1">
    <property type="protein sequence ID" value="OBART10G03790.1"/>
    <property type="gene ID" value="OBART10G03790"/>
</dbReference>
<feature type="compositionally biased region" description="Pro residues" evidence="1">
    <location>
        <begin position="221"/>
        <end position="236"/>
    </location>
</feature>
<proteinExistence type="predicted"/>
<dbReference type="AlphaFoldDB" id="A0A0D3HBM5"/>
<evidence type="ECO:0000256" key="2">
    <source>
        <dbReference type="SAM" id="SignalP"/>
    </source>
</evidence>
<feature type="region of interest" description="Disordered" evidence="1">
    <location>
        <begin position="212"/>
        <end position="236"/>
    </location>
</feature>
<organism evidence="3">
    <name type="scientific">Oryza barthii</name>
    <dbReference type="NCBI Taxonomy" id="65489"/>
    <lineage>
        <taxon>Eukaryota</taxon>
        <taxon>Viridiplantae</taxon>
        <taxon>Streptophyta</taxon>
        <taxon>Embryophyta</taxon>
        <taxon>Tracheophyta</taxon>
        <taxon>Spermatophyta</taxon>
        <taxon>Magnoliopsida</taxon>
        <taxon>Liliopsida</taxon>
        <taxon>Poales</taxon>
        <taxon>Poaceae</taxon>
        <taxon>BOP clade</taxon>
        <taxon>Oryzoideae</taxon>
        <taxon>Oryzeae</taxon>
        <taxon>Oryzinae</taxon>
        <taxon>Oryza</taxon>
    </lineage>
</organism>
<evidence type="ECO:0000256" key="1">
    <source>
        <dbReference type="SAM" id="MobiDB-lite"/>
    </source>
</evidence>
<keyword evidence="4" id="KW-1185">Reference proteome</keyword>
<evidence type="ECO:0000313" key="4">
    <source>
        <dbReference type="Proteomes" id="UP000026960"/>
    </source>
</evidence>
<dbReference type="HOGENOM" id="CLU_1176960_0_0_1"/>
<accession>A0A0D3HBM5</accession>